<feature type="binding site" evidence="1">
    <location>
        <position position="267"/>
    </location>
    <ligand>
        <name>Zn(2+)</name>
        <dbReference type="ChEBI" id="CHEBI:29105"/>
    </ligand>
</feature>
<organism evidence="2 3">
    <name type="scientific">Pseudogymnoascus verrucosus</name>
    <dbReference type="NCBI Taxonomy" id="342668"/>
    <lineage>
        <taxon>Eukaryota</taxon>
        <taxon>Fungi</taxon>
        <taxon>Dikarya</taxon>
        <taxon>Ascomycota</taxon>
        <taxon>Pezizomycotina</taxon>
        <taxon>Leotiomycetes</taxon>
        <taxon>Thelebolales</taxon>
        <taxon>Thelebolaceae</taxon>
        <taxon>Pseudogymnoascus</taxon>
    </lineage>
</organism>
<dbReference type="Gene3D" id="1.50.10.10">
    <property type="match status" value="1"/>
</dbReference>
<feature type="binding site" evidence="1">
    <location>
        <position position="316"/>
    </location>
    <ligand>
        <name>Zn(2+)</name>
        <dbReference type="ChEBI" id="CHEBI:29105"/>
    </ligand>
</feature>
<dbReference type="Proteomes" id="UP000091956">
    <property type="component" value="Unassembled WGS sequence"/>
</dbReference>
<keyword evidence="1" id="KW-0862">Zinc</keyword>
<dbReference type="Pfam" id="PF05147">
    <property type="entry name" value="LANC_like"/>
    <property type="match status" value="1"/>
</dbReference>
<dbReference type="SMART" id="SM01260">
    <property type="entry name" value="LANC_like"/>
    <property type="match status" value="1"/>
</dbReference>
<keyword evidence="1" id="KW-0479">Metal-binding</keyword>
<dbReference type="PANTHER" id="PTHR12736:SF7">
    <property type="entry name" value="LANC-LIKE PROTEIN 3"/>
    <property type="match status" value="1"/>
</dbReference>
<name>A0A2P2SVR4_9PEZI</name>
<sequence length="393" mass="43920">MEEILYISNDIPTQALRSPPSELLQSCLEQILQTLPPKESYNEEQASGFFMGYTGLAFLFFQISALRPGLEILGHDLIYWAKRYMEGKRTGIECFIVNKEQGCGLLNERLCFQALWACLSKEHGDVLAFLSDMPAVLGPYPTDQGDPYETELLYGRTGALYLLRMLRHWVPASASSLEEPIAKLAGKIMDTDSDGKGNWEWNGDRRYGPPHGDIGIITQLVLTLPSLAPKLSAKVEELLSLQGPDGNWPSSRDTMETEKGWERVQYCHGAPGFVCALQTLRPFYPELHGRIDQAIARGRETTWSRGLLKKEPNLCHGILGNAFAFPIGPKREHFLALCTPDEIEKAKECDPKVFGAAAYGMEVMVALQYLPSAAWTWAVCDMPIPPMLMFNDV</sequence>
<evidence type="ECO:0000313" key="3">
    <source>
        <dbReference type="Proteomes" id="UP000091956"/>
    </source>
</evidence>
<evidence type="ECO:0000256" key="1">
    <source>
        <dbReference type="PIRSR" id="PIRSR607822-1"/>
    </source>
</evidence>
<dbReference type="EMBL" id="KV460207">
    <property type="protein sequence ID" value="OBU00914.1"/>
    <property type="molecule type" value="Genomic_DNA"/>
</dbReference>
<dbReference type="GO" id="GO:0005886">
    <property type="term" value="C:plasma membrane"/>
    <property type="evidence" value="ECO:0007669"/>
    <property type="project" value="TreeGrafter"/>
</dbReference>
<dbReference type="PANTHER" id="PTHR12736">
    <property type="entry name" value="LANC-LIKE PROTEIN"/>
    <property type="match status" value="1"/>
</dbReference>
<dbReference type="RefSeq" id="XP_018134646.1">
    <property type="nucleotide sequence ID" value="XM_018270262.2"/>
</dbReference>
<proteinExistence type="predicted"/>
<dbReference type="CDD" id="cd04794">
    <property type="entry name" value="euk_LANCL"/>
    <property type="match status" value="1"/>
</dbReference>
<evidence type="ECO:0000313" key="2">
    <source>
        <dbReference type="EMBL" id="OBU00914.1"/>
    </source>
</evidence>
<keyword evidence="3" id="KW-1185">Reference proteome</keyword>
<feature type="binding site" evidence="1">
    <location>
        <position position="315"/>
    </location>
    <ligand>
        <name>Zn(2+)</name>
        <dbReference type="ChEBI" id="CHEBI:29105"/>
    </ligand>
</feature>
<protein>
    <submittedName>
        <fullName evidence="2">Uncharacterized protein</fullName>
    </submittedName>
</protein>
<reference evidence="2 3" key="1">
    <citation type="submission" date="2016-03" db="EMBL/GenBank/DDBJ databases">
        <title>Comparative genomics of Pseudogymnoascus destructans, the fungus causing white-nose syndrome of bats.</title>
        <authorList>
            <person name="Palmer J.M."/>
            <person name="Drees K.P."/>
            <person name="Foster J.T."/>
            <person name="Lindner D.L."/>
        </authorList>
    </citation>
    <scope>NUCLEOTIDE SEQUENCE [LARGE SCALE GENOMIC DNA]</scope>
    <source>
        <strain evidence="2 3">UAMH 10579</strain>
    </source>
</reference>
<accession>A0A2P2SVR4</accession>
<dbReference type="GO" id="GO:0031179">
    <property type="term" value="P:peptide modification"/>
    <property type="evidence" value="ECO:0007669"/>
    <property type="project" value="InterPro"/>
</dbReference>
<dbReference type="InterPro" id="IPR012341">
    <property type="entry name" value="6hp_glycosidase-like_sf"/>
</dbReference>
<dbReference type="GO" id="GO:0005975">
    <property type="term" value="P:carbohydrate metabolic process"/>
    <property type="evidence" value="ECO:0007669"/>
    <property type="project" value="InterPro"/>
</dbReference>
<dbReference type="GO" id="GO:0046872">
    <property type="term" value="F:metal ion binding"/>
    <property type="evidence" value="ECO:0007669"/>
    <property type="project" value="UniProtKB-KW"/>
</dbReference>
<dbReference type="AlphaFoldDB" id="A0A2P2SVR4"/>
<dbReference type="SUPFAM" id="SSF158745">
    <property type="entry name" value="LanC-like"/>
    <property type="match status" value="1"/>
</dbReference>
<dbReference type="InterPro" id="IPR007822">
    <property type="entry name" value="LANC-like"/>
</dbReference>
<dbReference type="GeneID" id="28834120"/>
<dbReference type="OrthoDB" id="10257263at2759"/>
<dbReference type="PRINTS" id="PR01950">
    <property type="entry name" value="LANCSUPER"/>
</dbReference>
<reference evidence="3" key="2">
    <citation type="journal article" date="2018" name="Nat. Commun.">
        <title>Extreme sensitivity to ultraviolet light in the fungal pathogen causing white-nose syndrome of bats.</title>
        <authorList>
            <person name="Palmer J.M."/>
            <person name="Drees K.P."/>
            <person name="Foster J.T."/>
            <person name="Lindner D.L."/>
        </authorList>
    </citation>
    <scope>NUCLEOTIDE SEQUENCE [LARGE SCALE GENOMIC DNA]</scope>
    <source>
        <strain evidence="3">UAMH 10579</strain>
    </source>
</reference>
<gene>
    <name evidence="2" type="ORF">VE01_00734</name>
</gene>